<feature type="domain" description="UvrD-like helicase ATP-binding" evidence="16">
    <location>
        <begin position="114"/>
        <end position="458"/>
    </location>
</feature>
<dbReference type="Gene3D" id="1.10.486.10">
    <property type="entry name" value="PCRA, domain 4"/>
    <property type="match status" value="1"/>
</dbReference>
<keyword evidence="8" id="KW-0238">DNA-binding</keyword>
<dbReference type="GO" id="GO:0043138">
    <property type="term" value="F:3'-5' DNA helicase activity"/>
    <property type="evidence" value="ECO:0007669"/>
    <property type="project" value="UniProtKB-EC"/>
</dbReference>
<reference evidence="18 19" key="1">
    <citation type="journal article" date="2003" name="Genome Res.">
        <title>Comparative complete genome sequence analysis of the amino acid replacements responsible for the thermostability of Corynebacterium efficiens.</title>
        <authorList>
            <person name="Nishio Y."/>
            <person name="Nakamura Y."/>
            <person name="Kawarabayasi Y."/>
            <person name="Usuda Y."/>
            <person name="Kimura E."/>
            <person name="Sugimoto S."/>
            <person name="Matsui K."/>
            <person name="Yamagishi A."/>
            <person name="Kikuchi H."/>
            <person name="Ikeo K."/>
            <person name="Gojobori T."/>
        </authorList>
    </citation>
    <scope>NUCLEOTIDE SEQUENCE [LARGE SCALE GENOMIC DNA]</scope>
    <source>
        <strain evidence="19">DSM 44549 / YS-314 / AJ 12310 / JCM 11189 / NBRC 100395</strain>
    </source>
</reference>
<evidence type="ECO:0000256" key="14">
    <source>
        <dbReference type="PROSITE-ProRule" id="PRU00560"/>
    </source>
</evidence>
<dbReference type="InterPro" id="IPR014016">
    <property type="entry name" value="UvrD-like_ATP-bd"/>
</dbReference>
<comment type="catalytic activity">
    <reaction evidence="13">
        <text>ATP + H2O = ADP + phosphate + H(+)</text>
        <dbReference type="Rhea" id="RHEA:13065"/>
        <dbReference type="ChEBI" id="CHEBI:15377"/>
        <dbReference type="ChEBI" id="CHEBI:15378"/>
        <dbReference type="ChEBI" id="CHEBI:30616"/>
        <dbReference type="ChEBI" id="CHEBI:43474"/>
        <dbReference type="ChEBI" id="CHEBI:456216"/>
        <dbReference type="EC" id="5.6.2.4"/>
    </reaction>
</comment>
<name>Q8FRH0_COREF</name>
<evidence type="ECO:0000256" key="15">
    <source>
        <dbReference type="SAM" id="MobiDB-lite"/>
    </source>
</evidence>
<keyword evidence="7 14" id="KW-0067">ATP-binding</keyword>
<evidence type="ECO:0000256" key="10">
    <source>
        <dbReference type="ARBA" id="ARBA00023235"/>
    </source>
</evidence>
<dbReference type="SUPFAM" id="SSF52980">
    <property type="entry name" value="Restriction endonuclease-like"/>
    <property type="match status" value="1"/>
</dbReference>
<dbReference type="InterPro" id="IPR011335">
    <property type="entry name" value="Restrct_endonuc-II-like"/>
</dbReference>
<evidence type="ECO:0000259" key="17">
    <source>
        <dbReference type="PROSITE" id="PS51217"/>
    </source>
</evidence>
<proteinExistence type="predicted"/>
<dbReference type="GO" id="GO:0033202">
    <property type="term" value="C:DNA helicase complex"/>
    <property type="evidence" value="ECO:0007669"/>
    <property type="project" value="TreeGrafter"/>
</dbReference>
<evidence type="ECO:0000259" key="16">
    <source>
        <dbReference type="PROSITE" id="PS51198"/>
    </source>
</evidence>
<dbReference type="CDD" id="cd17932">
    <property type="entry name" value="DEXQc_UvrD"/>
    <property type="match status" value="1"/>
</dbReference>
<keyword evidence="19" id="KW-1185">Reference proteome</keyword>
<dbReference type="Gene3D" id="3.40.50.300">
    <property type="entry name" value="P-loop containing nucleotide triphosphate hydrolases"/>
    <property type="match status" value="4"/>
</dbReference>
<dbReference type="InterPro" id="IPR000212">
    <property type="entry name" value="DNA_helicase_UvrD/REP"/>
</dbReference>
<evidence type="ECO:0000256" key="13">
    <source>
        <dbReference type="ARBA" id="ARBA00048988"/>
    </source>
</evidence>
<evidence type="ECO:0000256" key="12">
    <source>
        <dbReference type="ARBA" id="ARBA00034808"/>
    </source>
</evidence>
<dbReference type="InterPro" id="IPR027417">
    <property type="entry name" value="P-loop_NTPase"/>
</dbReference>
<evidence type="ECO:0000256" key="3">
    <source>
        <dbReference type="ARBA" id="ARBA00022763"/>
    </source>
</evidence>
<dbReference type="PANTHER" id="PTHR11070:SF55">
    <property type="entry name" value="DNA 3'-5' HELICASE"/>
    <property type="match status" value="1"/>
</dbReference>
<evidence type="ECO:0000256" key="4">
    <source>
        <dbReference type="ARBA" id="ARBA00022801"/>
    </source>
</evidence>
<keyword evidence="10" id="KW-0413">Isomerase</keyword>
<dbReference type="Pfam" id="PF13361">
    <property type="entry name" value="UvrD_C"/>
    <property type="match status" value="1"/>
</dbReference>
<feature type="region of interest" description="Disordered" evidence="15">
    <location>
        <begin position="813"/>
        <end position="833"/>
    </location>
</feature>
<dbReference type="InterPro" id="IPR014017">
    <property type="entry name" value="DNA_helicase_UvrD-like_C"/>
</dbReference>
<dbReference type="GO" id="GO:0005524">
    <property type="term" value="F:ATP binding"/>
    <property type="evidence" value="ECO:0007669"/>
    <property type="project" value="UniProtKB-UniRule"/>
</dbReference>
<dbReference type="GO" id="GO:0005829">
    <property type="term" value="C:cytosol"/>
    <property type="evidence" value="ECO:0007669"/>
    <property type="project" value="TreeGrafter"/>
</dbReference>
<dbReference type="AlphaFoldDB" id="Q8FRH0"/>
<keyword evidence="4 14" id="KW-0378">Hydrolase</keyword>
<dbReference type="EC" id="5.6.2.4" evidence="12"/>
<keyword evidence="5 14" id="KW-0347">Helicase</keyword>
<comment type="catalytic activity">
    <reaction evidence="11">
        <text>Couples ATP hydrolysis with the unwinding of duplex DNA by translocating in the 3'-5' direction.</text>
        <dbReference type="EC" id="5.6.2.4"/>
    </reaction>
</comment>
<dbReference type="eggNOG" id="COG2887">
    <property type="taxonomic scope" value="Bacteria"/>
</dbReference>
<feature type="domain" description="UvrD-like helicase C-terminal" evidence="17">
    <location>
        <begin position="459"/>
        <end position="781"/>
    </location>
</feature>
<evidence type="ECO:0000256" key="8">
    <source>
        <dbReference type="ARBA" id="ARBA00023125"/>
    </source>
</evidence>
<evidence type="ECO:0000256" key="2">
    <source>
        <dbReference type="ARBA" id="ARBA00022741"/>
    </source>
</evidence>
<keyword evidence="9" id="KW-0234">DNA repair</keyword>
<dbReference type="Proteomes" id="UP000001409">
    <property type="component" value="Chromosome"/>
</dbReference>
<dbReference type="GO" id="GO:0004527">
    <property type="term" value="F:exonuclease activity"/>
    <property type="evidence" value="ECO:0007669"/>
    <property type="project" value="UniProtKB-KW"/>
</dbReference>
<feature type="binding site" evidence="14">
    <location>
        <begin position="135"/>
        <end position="142"/>
    </location>
    <ligand>
        <name>ATP</name>
        <dbReference type="ChEBI" id="CHEBI:30616"/>
    </ligand>
</feature>
<dbReference type="PROSITE" id="PS51198">
    <property type="entry name" value="UVRD_HELICASE_ATP_BIND"/>
    <property type="match status" value="1"/>
</dbReference>
<keyword evidence="1" id="KW-0540">Nuclease</keyword>
<dbReference type="PROSITE" id="PS51217">
    <property type="entry name" value="UVRD_HELICASE_CTER"/>
    <property type="match status" value="1"/>
</dbReference>
<dbReference type="KEGG" id="cef:CE0791"/>
<evidence type="ECO:0000256" key="5">
    <source>
        <dbReference type="ARBA" id="ARBA00022806"/>
    </source>
</evidence>
<organism evidence="18 19">
    <name type="scientific">Corynebacterium efficiens (strain DSM 44549 / YS-314 / AJ 12310 / JCM 11189 / NBRC 100395)</name>
    <dbReference type="NCBI Taxonomy" id="196164"/>
    <lineage>
        <taxon>Bacteria</taxon>
        <taxon>Bacillati</taxon>
        <taxon>Actinomycetota</taxon>
        <taxon>Actinomycetes</taxon>
        <taxon>Mycobacteriales</taxon>
        <taxon>Corynebacteriaceae</taxon>
        <taxon>Corynebacterium</taxon>
    </lineage>
</organism>
<dbReference type="Pfam" id="PF00580">
    <property type="entry name" value="UvrD-helicase"/>
    <property type="match status" value="1"/>
</dbReference>
<dbReference type="Pfam" id="PF12705">
    <property type="entry name" value="PDDEXK_1"/>
    <property type="match status" value="1"/>
</dbReference>
<evidence type="ECO:0000256" key="9">
    <source>
        <dbReference type="ARBA" id="ARBA00023204"/>
    </source>
</evidence>
<evidence type="ECO:0000313" key="18">
    <source>
        <dbReference type="EMBL" id="BAC17601.1"/>
    </source>
</evidence>
<keyword evidence="2 14" id="KW-0547">Nucleotide-binding</keyword>
<protein>
    <recommendedName>
        <fullName evidence="12">DNA 3'-5' helicase</fullName>
        <ecNumber evidence="12">5.6.2.4</ecNumber>
    </recommendedName>
</protein>
<dbReference type="EMBL" id="BA000035">
    <property type="protein sequence ID" value="BAC17601.1"/>
    <property type="molecule type" value="Genomic_DNA"/>
</dbReference>
<evidence type="ECO:0000313" key="19">
    <source>
        <dbReference type="Proteomes" id="UP000001409"/>
    </source>
</evidence>
<dbReference type="InterPro" id="IPR011604">
    <property type="entry name" value="PDDEXK-like_dom_sf"/>
</dbReference>
<dbReference type="GO" id="GO:0003677">
    <property type="term" value="F:DNA binding"/>
    <property type="evidence" value="ECO:0007669"/>
    <property type="project" value="UniProtKB-KW"/>
</dbReference>
<accession>Q8FRH0</accession>
<dbReference type="STRING" id="196164.gene:10741193"/>
<dbReference type="GO" id="GO:0000725">
    <property type="term" value="P:recombinational repair"/>
    <property type="evidence" value="ECO:0007669"/>
    <property type="project" value="TreeGrafter"/>
</dbReference>
<dbReference type="Gene3D" id="3.90.320.10">
    <property type="match status" value="1"/>
</dbReference>
<evidence type="ECO:0000256" key="1">
    <source>
        <dbReference type="ARBA" id="ARBA00022722"/>
    </source>
</evidence>
<dbReference type="InterPro" id="IPR038726">
    <property type="entry name" value="PDDEXK_AddAB-type"/>
</dbReference>
<sequence>MSSTATAWRTRLRVRHRNPSAVVCWSTPRMTPRASPPVTRPRRHRRNWMSWRPCCPNSPTCGVAPTCWPGSTQPAATAPSRACAQYNRKDASSMVRTSTRVSPVLLSKMLGQEHAPTAQQAAIIGAEPGPLLVVAGAGAGKTETMAARVVWLVANGFAAPDQVLGLTFTRKAAQQLSQRIRQRLETLAGIPTLRDLDPSGGIARSLQAITPTVSTYDSYAGSLLREYGLLLPVEPSARLITQTELYHIARQVVDNYRGELTATQSPATVTEYLLDLVSEMDNHMVTPDEIREESQPFINLFEELPTHNGKDTPLPQEMARWRDTQITRLQYLPLVEQLKQELHDRAVITFGEQMSKAARLASRHPQVGYSQRRRFRVVMLDEYQDTSHSQRVLLRSLFGGTDPGLTVTAVGDPMQAIYGWRGATAANLENFVGDFPVISLDARTDAPKRELTTSWRNPPEVLELANAVSREVLGPADAPTRTVQPLEPRPGAPTGEVQIGWFATAQEERAFVADELKKYWDARSEKFTAAVLVRKRRHSEPMAAELRARGIPVEIVGLSGLLDVPEVADMVAIATMLVRPQDNRAALRILGGPHVGLGIADIQVLQRRAANLAGRVRPGSPKEKEPLPEEPLERLAAQIADTVPTEPEEIVGLTDAVSDLGEATNFSLEGLRRLRRLAAQLRHLRTNSLGHSVADIFADIEEVFGIRTEVLARENPRADGATGTVHLDRFADEVAAHSSVSLPELLDYFQLARDQEDGLEPGEVTVRSDRVQILTVHKAKGLEWDIVSVLHADANTYDAKAFTWLKNVKHIPSSLRGDAGEGSPELDTSGVENRRDLQAAEKEYTAEVRSSLAEENSRLFYVGITRSERALMVTGSAIDGTTTRAKVPYAHLETLKATAPDAVVTWWEGEEADVEKLPAEEAMYPAVTIPPGVAEGAELVRATPSDASFDGGIEELWEREVTVLIDEHRRLQSPTLEVEISRELTATDLVNLKNNPEQFARRLRRPVPFKPNTYAKRGTQFHQWLEDRFGASALLDEDQLPGMDEELSEQTFEELRAAFLESRWADRTPNYVEHPFEVVIGRHVIRGRMDAVFHEPDDTWLVVDWKTGQTPRGAEMDAAIIQLAVYRIAWASLRGIDPQQVRGAFHYVAHNHTFEPDHLPDAGELALLLDGAQGL</sequence>
<evidence type="ECO:0000256" key="6">
    <source>
        <dbReference type="ARBA" id="ARBA00022839"/>
    </source>
</evidence>
<keyword evidence="6" id="KW-0269">Exonuclease</keyword>
<evidence type="ECO:0000256" key="7">
    <source>
        <dbReference type="ARBA" id="ARBA00022840"/>
    </source>
</evidence>
<keyword evidence="3" id="KW-0227">DNA damage</keyword>
<dbReference type="SUPFAM" id="SSF52540">
    <property type="entry name" value="P-loop containing nucleoside triphosphate hydrolases"/>
    <property type="match status" value="1"/>
</dbReference>
<dbReference type="PANTHER" id="PTHR11070">
    <property type="entry name" value="UVRD / RECB / PCRA DNA HELICASE FAMILY MEMBER"/>
    <property type="match status" value="1"/>
</dbReference>
<evidence type="ECO:0000256" key="11">
    <source>
        <dbReference type="ARBA" id="ARBA00034617"/>
    </source>
</evidence>
<dbReference type="eggNOG" id="COG0210">
    <property type="taxonomic scope" value="Bacteria"/>
</dbReference>
<dbReference type="HOGENOM" id="CLU_003630_1_1_11"/>